<comment type="caution">
    <text evidence="8">The sequence shown here is derived from an EMBL/GenBank/DDBJ whole genome shotgun (WGS) entry which is preliminary data.</text>
</comment>
<dbReference type="PROSITE" id="PS50110">
    <property type="entry name" value="RESPONSE_REGULATORY"/>
    <property type="match status" value="1"/>
</dbReference>
<dbReference type="Pfam" id="PF00072">
    <property type="entry name" value="Response_reg"/>
    <property type="match status" value="1"/>
</dbReference>
<reference evidence="8 9" key="1">
    <citation type="submission" date="2016-10" db="EMBL/GenBank/DDBJ databases">
        <title>Paenibacillus species isolates.</title>
        <authorList>
            <person name="Beno S.M."/>
        </authorList>
    </citation>
    <scope>NUCLEOTIDE SEQUENCE [LARGE SCALE GENOMIC DNA]</scope>
    <source>
        <strain evidence="8 9">FSL H7-0744</strain>
    </source>
</reference>
<evidence type="ECO:0000256" key="1">
    <source>
        <dbReference type="ARBA" id="ARBA00023015"/>
    </source>
</evidence>
<evidence type="ECO:0000256" key="2">
    <source>
        <dbReference type="ARBA" id="ARBA00023125"/>
    </source>
</evidence>
<evidence type="ECO:0000259" key="6">
    <source>
        <dbReference type="PROSITE" id="PS01124"/>
    </source>
</evidence>
<proteinExistence type="predicted"/>
<feature type="coiled-coil region" evidence="5">
    <location>
        <begin position="122"/>
        <end position="152"/>
    </location>
</feature>
<keyword evidence="9" id="KW-1185">Reference proteome</keyword>
<dbReference type="PROSITE" id="PS01124">
    <property type="entry name" value="HTH_ARAC_FAMILY_2"/>
    <property type="match status" value="1"/>
</dbReference>
<keyword evidence="1" id="KW-0805">Transcription regulation</keyword>
<organism evidence="8 9">
    <name type="scientific">Paenibacillus borealis</name>
    <dbReference type="NCBI Taxonomy" id="160799"/>
    <lineage>
        <taxon>Bacteria</taxon>
        <taxon>Bacillati</taxon>
        <taxon>Bacillota</taxon>
        <taxon>Bacilli</taxon>
        <taxon>Bacillales</taxon>
        <taxon>Paenibacillaceae</taxon>
        <taxon>Paenibacillus</taxon>
    </lineage>
</organism>
<keyword evidence="2" id="KW-0238">DNA-binding</keyword>
<dbReference type="Gene3D" id="3.40.50.2300">
    <property type="match status" value="1"/>
</dbReference>
<feature type="modified residue" description="4-aspartylphosphate" evidence="4">
    <location>
        <position position="57"/>
    </location>
</feature>
<dbReference type="CDD" id="cd17536">
    <property type="entry name" value="REC_YesN-like"/>
    <property type="match status" value="1"/>
</dbReference>
<evidence type="ECO:0008006" key="10">
    <source>
        <dbReference type="Google" id="ProtNLM"/>
    </source>
</evidence>
<accession>A0ABX3H8K6</accession>
<keyword evidence="3" id="KW-0804">Transcription</keyword>
<feature type="domain" description="HTH araC/xylS-type" evidence="6">
    <location>
        <begin position="435"/>
        <end position="533"/>
    </location>
</feature>
<dbReference type="Pfam" id="PF12833">
    <property type="entry name" value="HTH_18"/>
    <property type="match status" value="1"/>
</dbReference>
<dbReference type="InterPro" id="IPR001789">
    <property type="entry name" value="Sig_transdc_resp-reg_receiver"/>
</dbReference>
<dbReference type="InterPro" id="IPR018060">
    <property type="entry name" value="HTH_AraC"/>
</dbReference>
<dbReference type="SUPFAM" id="SSF46689">
    <property type="entry name" value="Homeodomain-like"/>
    <property type="match status" value="2"/>
</dbReference>
<dbReference type="SMART" id="SM00448">
    <property type="entry name" value="REC"/>
    <property type="match status" value="1"/>
</dbReference>
<dbReference type="InterPro" id="IPR011006">
    <property type="entry name" value="CheY-like_superfamily"/>
</dbReference>
<evidence type="ECO:0000256" key="3">
    <source>
        <dbReference type="ARBA" id="ARBA00023163"/>
    </source>
</evidence>
<evidence type="ECO:0000256" key="5">
    <source>
        <dbReference type="SAM" id="Coils"/>
    </source>
</evidence>
<evidence type="ECO:0000256" key="4">
    <source>
        <dbReference type="PROSITE-ProRule" id="PRU00169"/>
    </source>
</evidence>
<dbReference type="Proteomes" id="UP000187412">
    <property type="component" value="Unassembled WGS sequence"/>
</dbReference>
<evidence type="ECO:0000313" key="8">
    <source>
        <dbReference type="EMBL" id="OMD45336.1"/>
    </source>
</evidence>
<dbReference type="InterPro" id="IPR009057">
    <property type="entry name" value="Homeodomain-like_sf"/>
</dbReference>
<gene>
    <name evidence="8" type="ORF">BSK56_19635</name>
</gene>
<protein>
    <recommendedName>
        <fullName evidence="10">DNA-binding response regulator</fullName>
    </recommendedName>
</protein>
<evidence type="ECO:0000313" key="9">
    <source>
        <dbReference type="Proteomes" id="UP000187412"/>
    </source>
</evidence>
<evidence type="ECO:0000259" key="7">
    <source>
        <dbReference type="PROSITE" id="PS50110"/>
    </source>
</evidence>
<feature type="domain" description="Response regulatory" evidence="7">
    <location>
        <begin position="5"/>
        <end position="123"/>
    </location>
</feature>
<dbReference type="SUPFAM" id="SSF52172">
    <property type="entry name" value="CheY-like"/>
    <property type="match status" value="1"/>
</dbReference>
<dbReference type="EMBL" id="MPTB01000026">
    <property type="protein sequence ID" value="OMD45336.1"/>
    <property type="molecule type" value="Genomic_DNA"/>
</dbReference>
<dbReference type="PANTHER" id="PTHR43280">
    <property type="entry name" value="ARAC-FAMILY TRANSCRIPTIONAL REGULATOR"/>
    <property type="match status" value="1"/>
</dbReference>
<dbReference type="Gene3D" id="1.10.10.60">
    <property type="entry name" value="Homeodomain-like"/>
    <property type="match status" value="2"/>
</dbReference>
<keyword evidence="4" id="KW-0597">Phosphoprotein</keyword>
<dbReference type="RefSeq" id="WP_076112404.1">
    <property type="nucleotide sequence ID" value="NZ_MPTB01000026.1"/>
</dbReference>
<dbReference type="PANTHER" id="PTHR43280:SF2">
    <property type="entry name" value="HTH-TYPE TRANSCRIPTIONAL REGULATOR EXSA"/>
    <property type="match status" value="1"/>
</dbReference>
<keyword evidence="5" id="KW-0175">Coiled coil</keyword>
<name>A0ABX3H8K6_PAEBO</name>
<dbReference type="SMART" id="SM00342">
    <property type="entry name" value="HTH_ARAC"/>
    <property type="match status" value="1"/>
</dbReference>
<sequence>MNNYKVILVEDEYPARTVFRHMIEQRSDLFTFSGEAEDGQEGLELFLQNKPQLIVTDITMPGMNGLDMLREIESSGLPRPQIVILTCHQDFHYAQQAIHLKADSYLIKDDCLSDPELLTRTLEELTRKAVSLEETREKQMLLEQRVRSSEIEIEQGLFLEMLRNPANESSWLQSLEQAGIPVGRGRFRALVLELDRSSLRFSMDQLEELKLWQFAGVNVLKELLDNQGVGKVVTLDQGRFFAIYTDERRLEASGLMEQILESFASNLKIGAIALEYVFEAGTGSDAGTLKKLASAAYPFFYQANQTLTGEVWQQSLKFQRIPEPNSRFWIKVLKTALLESHLSLSALDQQRSAFYHQAAEQHWEPEQIKSLYLRVFLELSQFIVDAEGAADLEASCRKKLEECQTFHSVHDAICSSFRKLQQLQGEGTKLDASMSRIIRRMHEDLAYPYKLEELAASINYSVPYFSSMFKKTVGESFIQYLTRLRIERAKLLLLTSDQKTFEIAEAIGFENYRSFNRIFKKETGFSPSDFRRIGASAEASV</sequence>